<proteinExistence type="predicted"/>
<reference evidence="1 2" key="1">
    <citation type="submission" date="2016-03" db="EMBL/GenBank/DDBJ databases">
        <title>Whole genome sequencing of Grifola frondosa 9006-11.</title>
        <authorList>
            <person name="Min B."/>
            <person name="Park H."/>
            <person name="Kim J.-G."/>
            <person name="Cho H."/>
            <person name="Oh Y.-L."/>
            <person name="Kong W.-S."/>
            <person name="Choi I.-G."/>
        </authorList>
    </citation>
    <scope>NUCLEOTIDE SEQUENCE [LARGE SCALE GENOMIC DNA]</scope>
    <source>
        <strain evidence="1 2">9006-11</strain>
    </source>
</reference>
<evidence type="ECO:0000313" key="2">
    <source>
        <dbReference type="Proteomes" id="UP000092993"/>
    </source>
</evidence>
<dbReference type="Proteomes" id="UP000092993">
    <property type="component" value="Unassembled WGS sequence"/>
</dbReference>
<protein>
    <submittedName>
        <fullName evidence="1">Uncharacterized protein</fullName>
    </submittedName>
</protein>
<keyword evidence="2" id="KW-1185">Reference proteome</keyword>
<comment type="caution">
    <text evidence="1">The sequence shown here is derived from an EMBL/GenBank/DDBJ whole genome shotgun (WGS) entry which is preliminary data.</text>
</comment>
<dbReference type="OrthoDB" id="37659at2759"/>
<dbReference type="AlphaFoldDB" id="A0A1C7LLN9"/>
<evidence type="ECO:0000313" key="1">
    <source>
        <dbReference type="EMBL" id="OBZ65662.1"/>
    </source>
</evidence>
<sequence>MVYATLSVVQYRSPAGGCGHWAFNLVITNDDNKENYILQIENSSGEFKFEELENVDPESSTRYIRSVPISDSIDGQAAIDHVREILREQPIRRYSRGGLQKLLSISFAPERRERRRL</sequence>
<organism evidence="1 2">
    <name type="scientific">Grifola frondosa</name>
    <name type="common">Maitake</name>
    <name type="synonym">Polyporus frondosus</name>
    <dbReference type="NCBI Taxonomy" id="5627"/>
    <lineage>
        <taxon>Eukaryota</taxon>
        <taxon>Fungi</taxon>
        <taxon>Dikarya</taxon>
        <taxon>Basidiomycota</taxon>
        <taxon>Agaricomycotina</taxon>
        <taxon>Agaricomycetes</taxon>
        <taxon>Polyporales</taxon>
        <taxon>Grifolaceae</taxon>
        <taxon>Grifola</taxon>
    </lineage>
</organism>
<name>A0A1C7LLN9_GRIFR</name>
<accession>A0A1C7LLN9</accession>
<gene>
    <name evidence="1" type="ORF">A0H81_14362</name>
</gene>
<dbReference type="EMBL" id="LUGG01000041">
    <property type="protein sequence ID" value="OBZ65662.1"/>
    <property type="molecule type" value="Genomic_DNA"/>
</dbReference>